<organism evidence="1 2">
    <name type="scientific">Paenibacillus gallinarum</name>
    <dbReference type="NCBI Taxonomy" id="2762232"/>
    <lineage>
        <taxon>Bacteria</taxon>
        <taxon>Bacillati</taxon>
        <taxon>Bacillota</taxon>
        <taxon>Bacilli</taxon>
        <taxon>Bacillales</taxon>
        <taxon>Paenibacillaceae</taxon>
        <taxon>Paenibacillus</taxon>
    </lineage>
</organism>
<reference evidence="1 2" key="1">
    <citation type="submission" date="2020-08" db="EMBL/GenBank/DDBJ databases">
        <title>A Genomic Blueprint of the Chicken Gut Microbiome.</title>
        <authorList>
            <person name="Gilroy R."/>
            <person name="Ravi A."/>
            <person name="Getino M."/>
            <person name="Pursley I."/>
            <person name="Horton D.L."/>
            <person name="Alikhan N.-F."/>
            <person name="Baker D."/>
            <person name="Gharbi K."/>
            <person name="Hall N."/>
            <person name="Watson M."/>
            <person name="Adriaenssens E.M."/>
            <person name="Foster-Nyarko E."/>
            <person name="Jarju S."/>
            <person name="Secka A."/>
            <person name="Antonio M."/>
            <person name="Oren A."/>
            <person name="Chaudhuri R."/>
            <person name="La Ragione R.M."/>
            <person name="Hildebrand F."/>
            <person name="Pallen M.J."/>
        </authorList>
    </citation>
    <scope>NUCLEOTIDE SEQUENCE [LARGE SCALE GENOMIC DNA]</scope>
    <source>
        <strain evidence="1 2">Sa2BVA9</strain>
    </source>
</reference>
<dbReference type="EMBL" id="JACSQL010000012">
    <property type="protein sequence ID" value="MBD7970480.1"/>
    <property type="molecule type" value="Genomic_DNA"/>
</dbReference>
<gene>
    <name evidence="1" type="ORF">H9647_20650</name>
</gene>
<name>A0ABR8T3Z1_9BACL</name>
<evidence type="ECO:0000313" key="2">
    <source>
        <dbReference type="Proteomes" id="UP000608071"/>
    </source>
</evidence>
<proteinExistence type="predicted"/>
<sequence length="62" mass="7323">MQMLPVGEIYTIGGVSVGEDKRYEIYKVTDREYKVSVYELMIRLYVDYVESPEEVLRIIETN</sequence>
<accession>A0ABR8T3Z1</accession>
<evidence type="ECO:0000313" key="1">
    <source>
        <dbReference type="EMBL" id="MBD7970480.1"/>
    </source>
</evidence>
<protein>
    <submittedName>
        <fullName evidence="1">Uncharacterized protein</fullName>
    </submittedName>
</protein>
<comment type="caution">
    <text evidence="1">The sequence shown here is derived from an EMBL/GenBank/DDBJ whole genome shotgun (WGS) entry which is preliminary data.</text>
</comment>
<dbReference type="Proteomes" id="UP000608071">
    <property type="component" value="Unassembled WGS sequence"/>
</dbReference>
<keyword evidence="2" id="KW-1185">Reference proteome</keyword>